<feature type="domain" description="Phospholipid/glycerol acyltransferase" evidence="6">
    <location>
        <begin position="66"/>
        <end position="178"/>
    </location>
</feature>
<protein>
    <submittedName>
        <fullName evidence="7">1-acyl-sn-glycerol-3-phosphate acyltransferase</fullName>
    </submittedName>
</protein>
<proteinExistence type="predicted"/>
<sequence length="274" mass="30031">MIWLRKLRLGFHLLRGMLVCATVFPWASAHLRERLIRAWSRKLLAICGIELEVQGLAPGASVPRGAMLVSNHISWLDIYVIHSWQPVRFVAKSEIRKWPVIGWLCDKTGTIFIERASKRDAHRVLHHIADVMREGDLVCVFPEGTTTDGSKVLPFHANLMQAPLSGGLPVQPVSLSYLDAATGQPSLAPAYIDDLTLVDCLNAILKSPPIKVRLTLGPPLLAQSASRRELAEAARQMVVCLLEGDHAAASACAERLSSAPDRLLYPDNSSQATA</sequence>
<comment type="pathway">
    <text evidence="1">Lipid metabolism.</text>
</comment>
<dbReference type="RefSeq" id="WP_101681066.1">
    <property type="nucleotide sequence ID" value="NZ_PJRP01000002.1"/>
</dbReference>
<evidence type="ECO:0000256" key="3">
    <source>
        <dbReference type="ARBA" id="ARBA00022679"/>
    </source>
</evidence>
<comment type="caution">
    <text evidence="7">The sequence shown here is derived from an EMBL/GenBank/DDBJ whole genome shotgun (WGS) entry which is preliminary data.</text>
</comment>
<dbReference type="Proteomes" id="UP000234341">
    <property type="component" value="Unassembled WGS sequence"/>
</dbReference>
<dbReference type="OrthoDB" id="9806880at2"/>
<evidence type="ECO:0000259" key="6">
    <source>
        <dbReference type="SMART" id="SM00563"/>
    </source>
</evidence>
<name>A0A2N5CHR6_9BURK</name>
<dbReference type="STRING" id="82633.GCA_000974605_06202"/>
<evidence type="ECO:0000256" key="2">
    <source>
        <dbReference type="ARBA" id="ARBA00022516"/>
    </source>
</evidence>
<dbReference type="AlphaFoldDB" id="A0A2N5CHR6"/>
<evidence type="ECO:0000256" key="1">
    <source>
        <dbReference type="ARBA" id="ARBA00005189"/>
    </source>
</evidence>
<gene>
    <name evidence="7" type="ORF">CYJ10_07575</name>
</gene>
<dbReference type="InterPro" id="IPR002123">
    <property type="entry name" value="Plipid/glycerol_acylTrfase"/>
</dbReference>
<dbReference type="PANTHER" id="PTHR10434">
    <property type="entry name" value="1-ACYL-SN-GLYCEROL-3-PHOSPHATE ACYLTRANSFERASE"/>
    <property type="match status" value="1"/>
</dbReference>
<reference evidence="7 8" key="1">
    <citation type="submission" date="2017-12" db="EMBL/GenBank/DDBJ databases">
        <title>Genome sequence of the active heterotrophic nitrifier-denitrifier, Cupriavidus pauculus UM1.</title>
        <authorList>
            <person name="Putonti C."/>
            <person name="Castignetti D."/>
        </authorList>
    </citation>
    <scope>NUCLEOTIDE SEQUENCE [LARGE SCALE GENOMIC DNA]</scope>
    <source>
        <strain evidence="7 8">UM1</strain>
    </source>
</reference>
<accession>A0A2N5CHR6</accession>
<dbReference type="PANTHER" id="PTHR10434:SF64">
    <property type="entry name" value="1-ACYL-SN-GLYCEROL-3-PHOSPHATE ACYLTRANSFERASE-RELATED"/>
    <property type="match status" value="1"/>
</dbReference>
<keyword evidence="4" id="KW-0443">Lipid metabolism</keyword>
<dbReference type="SUPFAM" id="SSF69593">
    <property type="entry name" value="Glycerol-3-phosphate (1)-acyltransferase"/>
    <property type="match status" value="1"/>
</dbReference>
<keyword evidence="3 7" id="KW-0808">Transferase</keyword>
<evidence type="ECO:0000256" key="5">
    <source>
        <dbReference type="ARBA" id="ARBA00023315"/>
    </source>
</evidence>
<evidence type="ECO:0000313" key="8">
    <source>
        <dbReference type="Proteomes" id="UP000234341"/>
    </source>
</evidence>
<evidence type="ECO:0000256" key="4">
    <source>
        <dbReference type="ARBA" id="ARBA00023098"/>
    </source>
</evidence>
<evidence type="ECO:0000313" key="7">
    <source>
        <dbReference type="EMBL" id="PLQ01725.1"/>
    </source>
</evidence>
<dbReference type="Pfam" id="PF01553">
    <property type="entry name" value="Acyltransferase"/>
    <property type="match status" value="1"/>
</dbReference>
<organism evidence="7 8">
    <name type="scientific">Cupriavidus pauculus</name>
    <dbReference type="NCBI Taxonomy" id="82633"/>
    <lineage>
        <taxon>Bacteria</taxon>
        <taxon>Pseudomonadati</taxon>
        <taxon>Pseudomonadota</taxon>
        <taxon>Betaproteobacteria</taxon>
        <taxon>Burkholderiales</taxon>
        <taxon>Burkholderiaceae</taxon>
        <taxon>Cupriavidus</taxon>
    </lineage>
</organism>
<dbReference type="EMBL" id="PJRP01000002">
    <property type="protein sequence ID" value="PLQ01725.1"/>
    <property type="molecule type" value="Genomic_DNA"/>
</dbReference>
<dbReference type="SMART" id="SM00563">
    <property type="entry name" value="PlsC"/>
    <property type="match status" value="1"/>
</dbReference>
<dbReference type="GO" id="GO:0003841">
    <property type="term" value="F:1-acylglycerol-3-phosphate O-acyltransferase activity"/>
    <property type="evidence" value="ECO:0007669"/>
    <property type="project" value="TreeGrafter"/>
</dbReference>
<dbReference type="CDD" id="cd07989">
    <property type="entry name" value="LPLAT_AGPAT-like"/>
    <property type="match status" value="1"/>
</dbReference>
<keyword evidence="2" id="KW-0444">Lipid biosynthesis</keyword>
<dbReference type="GO" id="GO:0006654">
    <property type="term" value="P:phosphatidic acid biosynthetic process"/>
    <property type="evidence" value="ECO:0007669"/>
    <property type="project" value="TreeGrafter"/>
</dbReference>
<keyword evidence="5 7" id="KW-0012">Acyltransferase</keyword>